<protein>
    <submittedName>
        <fullName evidence="1">Uncharacterized protein</fullName>
    </submittedName>
</protein>
<dbReference type="AlphaFoldDB" id="R7SNC4"/>
<reference evidence="1 2" key="1">
    <citation type="journal article" date="2012" name="Science">
        <title>The Paleozoic origin of enzymatic lignin decomposition reconstructed from 31 fungal genomes.</title>
        <authorList>
            <person name="Floudas D."/>
            <person name="Binder M."/>
            <person name="Riley R."/>
            <person name="Barry K."/>
            <person name="Blanchette R.A."/>
            <person name="Henrissat B."/>
            <person name="Martinez A.T."/>
            <person name="Otillar R."/>
            <person name="Spatafora J.W."/>
            <person name="Yadav J.S."/>
            <person name="Aerts A."/>
            <person name="Benoit I."/>
            <person name="Boyd A."/>
            <person name="Carlson A."/>
            <person name="Copeland A."/>
            <person name="Coutinho P.M."/>
            <person name="de Vries R.P."/>
            <person name="Ferreira P."/>
            <person name="Findley K."/>
            <person name="Foster B."/>
            <person name="Gaskell J."/>
            <person name="Glotzer D."/>
            <person name="Gorecki P."/>
            <person name="Heitman J."/>
            <person name="Hesse C."/>
            <person name="Hori C."/>
            <person name="Igarashi K."/>
            <person name="Jurgens J.A."/>
            <person name="Kallen N."/>
            <person name="Kersten P."/>
            <person name="Kohler A."/>
            <person name="Kuees U."/>
            <person name="Kumar T.K.A."/>
            <person name="Kuo A."/>
            <person name="LaButti K."/>
            <person name="Larrondo L.F."/>
            <person name="Lindquist E."/>
            <person name="Ling A."/>
            <person name="Lombard V."/>
            <person name="Lucas S."/>
            <person name="Lundell T."/>
            <person name="Martin R."/>
            <person name="McLaughlin D.J."/>
            <person name="Morgenstern I."/>
            <person name="Morin E."/>
            <person name="Murat C."/>
            <person name="Nagy L.G."/>
            <person name="Nolan M."/>
            <person name="Ohm R.A."/>
            <person name="Patyshakuliyeva A."/>
            <person name="Rokas A."/>
            <person name="Ruiz-Duenas F.J."/>
            <person name="Sabat G."/>
            <person name="Salamov A."/>
            <person name="Samejima M."/>
            <person name="Schmutz J."/>
            <person name="Slot J.C."/>
            <person name="St John F."/>
            <person name="Stenlid J."/>
            <person name="Sun H."/>
            <person name="Sun S."/>
            <person name="Syed K."/>
            <person name="Tsang A."/>
            <person name="Wiebenga A."/>
            <person name="Young D."/>
            <person name="Pisabarro A."/>
            <person name="Eastwood D.C."/>
            <person name="Martin F."/>
            <person name="Cullen D."/>
            <person name="Grigoriev I.V."/>
            <person name="Hibbett D.S."/>
        </authorList>
    </citation>
    <scope>NUCLEOTIDE SEQUENCE [LARGE SCALE GENOMIC DNA]</scope>
    <source>
        <strain evidence="1 2">LYAD-421 SS1</strain>
    </source>
</reference>
<accession>R7SNC4</accession>
<gene>
    <name evidence="1" type="ORF">DICSQDRAFT_157263</name>
</gene>
<name>R7SNC4_DICSQ</name>
<organism evidence="1 2">
    <name type="scientific">Dichomitus squalens (strain LYAD-421)</name>
    <name type="common">Western red white-rot fungus</name>
    <dbReference type="NCBI Taxonomy" id="732165"/>
    <lineage>
        <taxon>Eukaryota</taxon>
        <taxon>Fungi</taxon>
        <taxon>Dikarya</taxon>
        <taxon>Basidiomycota</taxon>
        <taxon>Agaricomycotina</taxon>
        <taxon>Agaricomycetes</taxon>
        <taxon>Polyporales</taxon>
        <taxon>Polyporaceae</taxon>
        <taxon>Dichomitus</taxon>
    </lineage>
</organism>
<evidence type="ECO:0000313" key="2">
    <source>
        <dbReference type="Proteomes" id="UP000053319"/>
    </source>
</evidence>
<dbReference type="GeneID" id="18837750"/>
<dbReference type="EMBL" id="JH719447">
    <property type="protein sequence ID" value="EJF57669.1"/>
    <property type="molecule type" value="Genomic_DNA"/>
</dbReference>
<dbReference type="KEGG" id="dsq:DICSQDRAFT_157263"/>
<dbReference type="RefSeq" id="XP_007369641.1">
    <property type="nucleotide sequence ID" value="XM_007369579.1"/>
</dbReference>
<dbReference type="HOGENOM" id="CLU_2928926_0_0_1"/>
<dbReference type="Proteomes" id="UP000053319">
    <property type="component" value="Unassembled WGS sequence"/>
</dbReference>
<proteinExistence type="predicted"/>
<sequence length="61" mass="6917">IRTILDYDFTSNLSPTGSEVEQILRAEDRIPKNVTLTIAKCVEVDRAVNRKQSTKAFLDHV</sequence>
<evidence type="ECO:0000313" key="1">
    <source>
        <dbReference type="EMBL" id="EJF57669.1"/>
    </source>
</evidence>
<feature type="non-terminal residue" evidence="1">
    <location>
        <position position="1"/>
    </location>
</feature>
<feature type="non-terminal residue" evidence="1">
    <location>
        <position position="61"/>
    </location>
</feature>